<dbReference type="InterPro" id="IPR013549">
    <property type="entry name" value="DUF1731"/>
</dbReference>
<dbReference type="RefSeq" id="WP_146510227.1">
    <property type="nucleotide sequence ID" value="NZ_SIHI01000003.1"/>
</dbReference>
<dbReference type="SUPFAM" id="SSF51735">
    <property type="entry name" value="NAD(P)-binding Rossmann-fold domains"/>
    <property type="match status" value="1"/>
</dbReference>
<evidence type="ECO:0000313" key="4">
    <source>
        <dbReference type="EMBL" id="TWT55576.1"/>
    </source>
</evidence>
<feature type="domain" description="NAD-dependent epimerase/dehydratase" evidence="2">
    <location>
        <begin position="3"/>
        <end position="212"/>
    </location>
</feature>
<dbReference type="PANTHER" id="PTHR11092">
    <property type="entry name" value="SUGAR NUCLEOTIDE EPIMERASE RELATED"/>
    <property type="match status" value="1"/>
</dbReference>
<proteinExistence type="inferred from homology"/>
<sequence length="297" mass="32237">MHVFVTGASGLLGSYLCPMLEQSGHEVTWLTRKQPTDPHERQWDPKADTLPREVLDGCDVLVHLAGESIAEGRWNEAKKNRIRESRVHSTNLLAQALTEQEKPATAFIVASAIGYYGDRGDEVLTEASNAGSGFLADVCQEWEAAAEPAKYAGIRTAHIRTGLVLAKEGGALPSMLTPFKFGVGGVIGSGDQYWSWISIKDIARLFQFAVENDSVSGPVNGTAPHPVTNREFTKTLGKVISRPTVLPLPGFAAKLALGEMAEALILASSRVLPEQAEKHDFNFAHPDLEQALRELNL</sequence>
<dbReference type="Gene3D" id="3.40.50.720">
    <property type="entry name" value="NAD(P)-binding Rossmann-like Domain"/>
    <property type="match status" value="1"/>
</dbReference>
<dbReference type="Proteomes" id="UP000317243">
    <property type="component" value="Unassembled WGS sequence"/>
</dbReference>
<dbReference type="PANTHER" id="PTHR11092:SF0">
    <property type="entry name" value="EPIMERASE FAMILY PROTEIN SDR39U1"/>
    <property type="match status" value="1"/>
</dbReference>
<dbReference type="InterPro" id="IPR036291">
    <property type="entry name" value="NAD(P)-bd_dom_sf"/>
</dbReference>
<evidence type="ECO:0000256" key="1">
    <source>
        <dbReference type="ARBA" id="ARBA00009353"/>
    </source>
</evidence>
<dbReference type="EMBL" id="SIHI01000003">
    <property type="protein sequence ID" value="TWT55576.1"/>
    <property type="molecule type" value="Genomic_DNA"/>
</dbReference>
<reference evidence="4 5" key="1">
    <citation type="submission" date="2019-02" db="EMBL/GenBank/DDBJ databases">
        <title>Deep-cultivation of Planctomycetes and their phenomic and genomic characterization uncovers novel biology.</title>
        <authorList>
            <person name="Wiegand S."/>
            <person name="Jogler M."/>
            <person name="Boedeker C."/>
            <person name="Pinto D."/>
            <person name="Vollmers J."/>
            <person name="Rivas-Marin E."/>
            <person name="Kohn T."/>
            <person name="Peeters S.H."/>
            <person name="Heuer A."/>
            <person name="Rast P."/>
            <person name="Oberbeckmann S."/>
            <person name="Bunk B."/>
            <person name="Jeske O."/>
            <person name="Meyerdierks A."/>
            <person name="Storesund J.E."/>
            <person name="Kallscheuer N."/>
            <person name="Luecker S."/>
            <person name="Lage O.M."/>
            <person name="Pohl T."/>
            <person name="Merkel B.J."/>
            <person name="Hornburger P."/>
            <person name="Mueller R.-W."/>
            <person name="Bruemmer F."/>
            <person name="Labrenz M."/>
            <person name="Spormann A.M."/>
            <person name="Op Den Camp H."/>
            <person name="Overmann J."/>
            <person name="Amann R."/>
            <person name="Jetten M.S.M."/>
            <person name="Mascher T."/>
            <person name="Medema M.H."/>
            <person name="Devos D.P."/>
            <person name="Kaster A.-K."/>
            <person name="Ovreas L."/>
            <person name="Rohde M."/>
            <person name="Galperin M.Y."/>
            <person name="Jogler C."/>
        </authorList>
    </citation>
    <scope>NUCLEOTIDE SEQUENCE [LARGE SCALE GENOMIC DNA]</scope>
    <source>
        <strain evidence="4 5">KOR42</strain>
    </source>
</reference>
<organism evidence="4 5">
    <name type="scientific">Thalassoglobus neptunius</name>
    <dbReference type="NCBI Taxonomy" id="1938619"/>
    <lineage>
        <taxon>Bacteria</taxon>
        <taxon>Pseudomonadati</taxon>
        <taxon>Planctomycetota</taxon>
        <taxon>Planctomycetia</taxon>
        <taxon>Planctomycetales</taxon>
        <taxon>Planctomycetaceae</taxon>
        <taxon>Thalassoglobus</taxon>
    </lineage>
</organism>
<protein>
    <submittedName>
        <fullName evidence="4">Epimerase family protein</fullName>
    </submittedName>
</protein>
<evidence type="ECO:0000259" key="3">
    <source>
        <dbReference type="Pfam" id="PF08338"/>
    </source>
</evidence>
<dbReference type="OrthoDB" id="9801773at2"/>
<dbReference type="AlphaFoldDB" id="A0A5C5WY24"/>
<accession>A0A5C5WY24</accession>
<gene>
    <name evidence="4" type="ORF">KOR42_27030</name>
</gene>
<evidence type="ECO:0000259" key="2">
    <source>
        <dbReference type="Pfam" id="PF01370"/>
    </source>
</evidence>
<dbReference type="CDD" id="cd05242">
    <property type="entry name" value="SDR_a8"/>
    <property type="match status" value="1"/>
</dbReference>
<dbReference type="Pfam" id="PF01370">
    <property type="entry name" value="Epimerase"/>
    <property type="match status" value="1"/>
</dbReference>
<feature type="domain" description="DUF1731" evidence="3">
    <location>
        <begin position="248"/>
        <end position="295"/>
    </location>
</feature>
<keyword evidence="5" id="KW-1185">Reference proteome</keyword>
<comment type="similarity">
    <text evidence="1">Belongs to the NAD(P)-dependent epimerase/dehydratase family. SDR39U1 subfamily.</text>
</comment>
<dbReference type="NCBIfam" id="TIGR01777">
    <property type="entry name" value="yfcH"/>
    <property type="match status" value="1"/>
</dbReference>
<evidence type="ECO:0000313" key="5">
    <source>
        <dbReference type="Proteomes" id="UP000317243"/>
    </source>
</evidence>
<dbReference type="InterPro" id="IPR010099">
    <property type="entry name" value="SDR39U1"/>
</dbReference>
<comment type="caution">
    <text evidence="4">The sequence shown here is derived from an EMBL/GenBank/DDBJ whole genome shotgun (WGS) entry which is preliminary data.</text>
</comment>
<dbReference type="Pfam" id="PF08338">
    <property type="entry name" value="DUF1731"/>
    <property type="match status" value="1"/>
</dbReference>
<name>A0A5C5WY24_9PLAN</name>
<dbReference type="InterPro" id="IPR001509">
    <property type="entry name" value="Epimerase_deHydtase"/>
</dbReference>